<evidence type="ECO:0000256" key="1">
    <source>
        <dbReference type="ARBA" id="ARBA00038310"/>
    </source>
</evidence>
<feature type="domain" description="Amidohydrolase-related" evidence="2">
    <location>
        <begin position="30"/>
        <end position="332"/>
    </location>
</feature>
<reference evidence="4" key="1">
    <citation type="submission" date="2017-09" db="EMBL/GenBank/DDBJ databases">
        <title>The Reconstruction of 2,631 Draft Metagenome-Assembled Genomes from the Global Oceans.</title>
        <authorList>
            <person name="Tully B.J."/>
            <person name="Graham E.D."/>
            <person name="Heidelberg J.F."/>
        </authorList>
    </citation>
    <scope>NUCLEOTIDE SEQUENCE [LARGE SCALE GENOMIC DNA]</scope>
</reference>
<dbReference type="GO" id="GO:0016787">
    <property type="term" value="F:hydrolase activity"/>
    <property type="evidence" value="ECO:0007669"/>
    <property type="project" value="UniProtKB-KW"/>
</dbReference>
<evidence type="ECO:0000313" key="3">
    <source>
        <dbReference type="EMBL" id="MAH64470.1"/>
    </source>
</evidence>
<evidence type="ECO:0000259" key="2">
    <source>
        <dbReference type="Pfam" id="PF04909"/>
    </source>
</evidence>
<gene>
    <name evidence="3" type="ORF">CMN54_13715</name>
</gene>
<protein>
    <submittedName>
        <fullName evidence="3">Amidohydrolase</fullName>
    </submittedName>
</protein>
<comment type="similarity">
    <text evidence="1">Belongs to the metallo-dependent hydrolases superfamily.</text>
</comment>
<dbReference type="EMBL" id="NZEX01000164">
    <property type="protein sequence ID" value="MAH64470.1"/>
    <property type="molecule type" value="Genomic_DNA"/>
</dbReference>
<dbReference type="Gene3D" id="3.20.20.140">
    <property type="entry name" value="Metal-dependent hydrolases"/>
    <property type="match status" value="1"/>
</dbReference>
<dbReference type="AlphaFoldDB" id="A0A2D6YMS4"/>
<comment type="caution">
    <text evidence="3">The sequence shown here is derived from an EMBL/GenBank/DDBJ whole genome shotgun (WGS) entry which is preliminary data.</text>
</comment>
<name>A0A2D6YMS4_9DELT</name>
<accession>A0A2D6YMS4</accession>
<dbReference type="SUPFAM" id="SSF51556">
    <property type="entry name" value="Metallo-dependent hydrolases"/>
    <property type="match status" value="1"/>
</dbReference>
<sequence length="332" mass="37928">MSTSLDDRYLEDWLTLEEPEDVLDPELPIVDPHHHLWDLRRVTSQPHRDFLQKVYLTEEFTNEILKSGHKITHTVFAQCAAFYRKEGPEELKAVGEVEFANGVAAMSASGLYGDTKICAGIFSYADLGLGKQVKRVLESLQKASPNFRGIRSPFPSDLNSEFLGGFEILGEMGLTYDNYSPDYTRLPKLAELAGMHPEVTIIVNHLGGRVDSNENEWKECLEKASKQKNVYLKLGGAQQRLNDWEPTFHRNQRPQPISSDDLCERLGKYYVKAIELFGPERCMFESNFPVDKECVSYRTLWNFFKKIANNLKLSETEKDQIFSGTANSVYRL</sequence>
<dbReference type="InterPro" id="IPR006680">
    <property type="entry name" value="Amidohydro-rel"/>
</dbReference>
<evidence type="ECO:0000313" key="4">
    <source>
        <dbReference type="Proteomes" id="UP000226525"/>
    </source>
</evidence>
<dbReference type="Proteomes" id="UP000226525">
    <property type="component" value="Unassembled WGS sequence"/>
</dbReference>
<dbReference type="Pfam" id="PF04909">
    <property type="entry name" value="Amidohydro_2"/>
    <property type="match status" value="1"/>
</dbReference>
<dbReference type="InterPro" id="IPR032466">
    <property type="entry name" value="Metal_Hydrolase"/>
</dbReference>
<keyword evidence="3" id="KW-0378">Hydrolase</keyword>
<dbReference type="InterPro" id="IPR052350">
    <property type="entry name" value="Metallo-dep_Lactonases"/>
</dbReference>
<proteinExistence type="inferred from homology"/>
<dbReference type="PANTHER" id="PTHR43569">
    <property type="entry name" value="AMIDOHYDROLASE"/>
    <property type="match status" value="1"/>
</dbReference>
<organism evidence="3 4">
    <name type="scientific">SAR324 cluster bacterium</name>
    <dbReference type="NCBI Taxonomy" id="2024889"/>
    <lineage>
        <taxon>Bacteria</taxon>
        <taxon>Deltaproteobacteria</taxon>
        <taxon>SAR324 cluster</taxon>
    </lineage>
</organism>
<dbReference type="PANTHER" id="PTHR43569:SF1">
    <property type="entry name" value="BLL3371 PROTEIN"/>
    <property type="match status" value="1"/>
</dbReference>